<keyword evidence="5" id="KW-0722">Serine protease inhibitor</keyword>
<evidence type="ECO:0000256" key="2">
    <source>
        <dbReference type="ARBA" id="ARBA00010472"/>
    </source>
</evidence>
<dbReference type="Gene3D" id="3.30.350.10">
    <property type="entry name" value="Subtilisin inhibitor-like"/>
    <property type="match status" value="1"/>
</dbReference>
<protein>
    <submittedName>
        <fullName evidence="8">SSI family serine proteinase inhibitor</fullName>
    </submittedName>
</protein>
<evidence type="ECO:0000256" key="4">
    <source>
        <dbReference type="ARBA" id="ARBA00022690"/>
    </source>
</evidence>
<comment type="similarity">
    <text evidence="2">Belongs to the protease inhibitor I16 (SSI) family.</text>
</comment>
<evidence type="ECO:0000256" key="1">
    <source>
        <dbReference type="ARBA" id="ARBA00004613"/>
    </source>
</evidence>
<keyword evidence="4" id="KW-0646">Protease inhibitor</keyword>
<organism evidence="8 9">
    <name type="scientific">Actinoplanes sandaracinus</name>
    <dbReference type="NCBI Taxonomy" id="3045177"/>
    <lineage>
        <taxon>Bacteria</taxon>
        <taxon>Bacillati</taxon>
        <taxon>Actinomycetota</taxon>
        <taxon>Actinomycetes</taxon>
        <taxon>Micromonosporales</taxon>
        <taxon>Micromonosporaceae</taxon>
        <taxon>Actinoplanes</taxon>
    </lineage>
</organism>
<evidence type="ECO:0000256" key="3">
    <source>
        <dbReference type="ARBA" id="ARBA00022525"/>
    </source>
</evidence>
<keyword evidence="6" id="KW-1015">Disulfide bond</keyword>
<dbReference type="EMBL" id="JASCTH010000007">
    <property type="protein sequence ID" value="MDI6099388.1"/>
    <property type="molecule type" value="Genomic_DNA"/>
</dbReference>
<evidence type="ECO:0000313" key="8">
    <source>
        <dbReference type="EMBL" id="MDI6099388.1"/>
    </source>
</evidence>
<keyword evidence="9" id="KW-1185">Reference proteome</keyword>
<dbReference type="InterPro" id="IPR023549">
    <property type="entry name" value="Subtilisin_inhibitor"/>
</dbReference>
<comment type="subcellular location">
    <subcellularLocation>
        <location evidence="1">Secreted</location>
    </subcellularLocation>
</comment>
<dbReference type="InterPro" id="IPR036819">
    <property type="entry name" value="Subtilisin_inhibitor-like_sf"/>
</dbReference>
<evidence type="ECO:0000259" key="7">
    <source>
        <dbReference type="Pfam" id="PF00720"/>
    </source>
</evidence>
<name>A0ABT6WI40_9ACTN</name>
<gene>
    <name evidence="8" type="ORF">QLQ12_12370</name>
</gene>
<dbReference type="SUPFAM" id="SSF55399">
    <property type="entry name" value="Subtilisin inhibitor"/>
    <property type="match status" value="1"/>
</dbReference>
<evidence type="ECO:0000313" key="9">
    <source>
        <dbReference type="Proteomes" id="UP001241758"/>
    </source>
</evidence>
<keyword evidence="3" id="KW-0964">Secreted</keyword>
<accession>A0ABT6WI40</accession>
<reference evidence="8 9" key="1">
    <citation type="submission" date="2023-05" db="EMBL/GenBank/DDBJ databases">
        <title>Actinoplanes sp. NEAU-A12 genome sequencing.</title>
        <authorList>
            <person name="Wang Z.-S."/>
        </authorList>
    </citation>
    <scope>NUCLEOTIDE SEQUENCE [LARGE SCALE GENOMIC DNA]</scope>
    <source>
        <strain evidence="8 9">NEAU-A12</strain>
    </source>
</reference>
<dbReference type="Pfam" id="PF00720">
    <property type="entry name" value="SSI"/>
    <property type="match status" value="1"/>
</dbReference>
<feature type="domain" description="Subtilisin inhibitor" evidence="7">
    <location>
        <begin position="64"/>
        <end position="149"/>
    </location>
</feature>
<sequence>MSGERMRCSPQESDPLFAAPFHKEESMLRNRRARILALSLCATAAALPLGSPAAAESARPLASSTVLLSVIPAEPAGGPIQQALLRCDADGGTHRAATAACDDLRSVGGDIRALATEDGICTREYRPVTAVAMGVWRGEPLSYRATFSNRCLLLLATGDVFNF</sequence>
<evidence type="ECO:0000256" key="6">
    <source>
        <dbReference type="ARBA" id="ARBA00023157"/>
    </source>
</evidence>
<dbReference type="Proteomes" id="UP001241758">
    <property type="component" value="Unassembled WGS sequence"/>
</dbReference>
<comment type="caution">
    <text evidence="8">The sequence shown here is derived from an EMBL/GenBank/DDBJ whole genome shotgun (WGS) entry which is preliminary data.</text>
</comment>
<proteinExistence type="inferred from homology"/>
<evidence type="ECO:0000256" key="5">
    <source>
        <dbReference type="ARBA" id="ARBA00022900"/>
    </source>
</evidence>